<accession>A0A0B2W2C5</accession>
<keyword evidence="1" id="KW-0206">Cytoskeleton</keyword>
<evidence type="ECO:0000313" key="3">
    <source>
        <dbReference type="EMBL" id="KHN87325.1"/>
    </source>
</evidence>
<dbReference type="EMBL" id="JPKZ01000439">
    <property type="protein sequence ID" value="KHN87325.1"/>
    <property type="molecule type" value="Genomic_DNA"/>
</dbReference>
<evidence type="ECO:0000313" key="4">
    <source>
        <dbReference type="Proteomes" id="UP000031036"/>
    </source>
</evidence>
<dbReference type="Pfam" id="PF14500">
    <property type="entry name" value="MMS19_N"/>
    <property type="match status" value="1"/>
</dbReference>
<dbReference type="PANTHER" id="PTHR12891">
    <property type="entry name" value="DNA REPAIR/TRANSCRIPTION PROTEIN MET18/MMS19"/>
    <property type="match status" value="1"/>
</dbReference>
<keyword evidence="1" id="KW-0539">Nucleus</keyword>
<dbReference type="GO" id="GO:0016226">
    <property type="term" value="P:iron-sulfur cluster assembly"/>
    <property type="evidence" value="ECO:0007669"/>
    <property type="project" value="UniProtKB-UniRule"/>
</dbReference>
<organism evidence="3 4">
    <name type="scientific">Toxocara canis</name>
    <name type="common">Canine roundworm</name>
    <dbReference type="NCBI Taxonomy" id="6265"/>
    <lineage>
        <taxon>Eukaryota</taxon>
        <taxon>Metazoa</taxon>
        <taxon>Ecdysozoa</taxon>
        <taxon>Nematoda</taxon>
        <taxon>Chromadorea</taxon>
        <taxon>Rhabditida</taxon>
        <taxon>Spirurina</taxon>
        <taxon>Ascaridomorpha</taxon>
        <taxon>Ascaridoidea</taxon>
        <taxon>Toxocaridae</taxon>
        <taxon>Toxocara</taxon>
    </lineage>
</organism>
<dbReference type="OrthoDB" id="342900at2759"/>
<dbReference type="GO" id="GO:0051604">
    <property type="term" value="P:protein maturation"/>
    <property type="evidence" value="ECO:0007669"/>
    <property type="project" value="UniProtKB-UniRule"/>
</dbReference>
<dbReference type="InterPro" id="IPR029240">
    <property type="entry name" value="MMS19_N"/>
</dbReference>
<feature type="domain" description="MMS19 N-terminal" evidence="2">
    <location>
        <begin position="34"/>
        <end position="296"/>
    </location>
</feature>
<proteinExistence type="inferred from homology"/>
<dbReference type="GO" id="GO:0097361">
    <property type="term" value="C:cytosolic [4Fe-4S] assembly targeting complex"/>
    <property type="evidence" value="ECO:0007669"/>
    <property type="project" value="UniProtKB-UniRule"/>
</dbReference>
<dbReference type="AlphaFoldDB" id="A0A0B2W2C5"/>
<dbReference type="STRING" id="6265.A0A0B2W2C5"/>
<comment type="caution">
    <text evidence="3">The sequence shown here is derived from an EMBL/GenBank/DDBJ whole genome shotgun (WGS) entry which is preliminary data.</text>
</comment>
<keyword evidence="1" id="KW-0227">DNA damage</keyword>
<gene>
    <name evidence="3" type="primary">MMS19</name>
    <name evidence="3" type="ORF">Tcan_05344</name>
</gene>
<dbReference type="Proteomes" id="UP000031036">
    <property type="component" value="Unassembled WGS sequence"/>
</dbReference>
<sequence>MQQEMEVNNVNDVDIIAGSTEKLLARSISLREFIQLLGPRLTSNDPEEREKAIELVVSVLCKLPSYFLDSKEVELLLDFLLGRFDESALAGGAVVAGIKHLVLSSSKLPVGCEKLVAQKVFIDGSVQDWGQKDRFALFQVLEYFVTKRLEGIRSMGVEFLLGFIRSMTGERDPRCLVIAFRLFCKVVRLFSLGPFVEDVFDVVACYYPIEFKPSSGDTTGITRDLLMSGCEECLVASPSFAPFTYQLIAEKLDDDELDEDTKLEVCSFLARACDIFPAIALRGQLDDILAQLRMVAFNPATKSAIMPTQIMTAIQAITTKLSSGLEEGPVGIDHICEDFLENCEPFILQCEMGMCGRSLTLLEFLASCHSKMTKTVIEKVLGWLLMLVKGETVNSAANRDEVIDEGFKYLPRWCKLASSTGNDSLVLCHQQSLLKEIRKCESKTTCYSMGEVFVSLQNADNAMTAYYDELLTRSLKDSINDDSDLRNSCLSFIHEFAIHNWNLLAKLLASRIDCIRGNCSIVPILCAAVCSMESMQFILPFLQPLLSQPQAWSATNLQNLLAVFSCNKSQQDLCEILFRHMFSSLMLASDDALSEHSVALAECIQDIGLSLHTEFHLSIMRFLAEHIEMRPVLLLLVYLFIVQSEDVEEISTMLSKLPPSGMEWQKVVLMGAIVNKAGDFERRMEHFDVICSKFSKESQFRYKGVMCRQLLLVDRSQGWAILETLLDDLKNHPEDELLLSTALCECVDFDSRWSDISKCAYHSTVLARQRIFYQILPILVRHFNQLQSDVVPARSAYFKMLSPLLKMAEKIPVPLSHECLKLLPIFCEALDAAGLSRITEETILNGLVMLLKAASREEIQADFVAKLVSKLRHFIVNGDSVRLILSALECFEILARKFEPSFLLPYFADVVSTSIVATGSKKRKIRISAANVRNLWELLATK</sequence>
<reference evidence="3 4" key="1">
    <citation type="submission" date="2014-11" db="EMBL/GenBank/DDBJ databases">
        <title>Genetic blueprint of the zoonotic pathogen Toxocara canis.</title>
        <authorList>
            <person name="Zhu X.-Q."/>
            <person name="Korhonen P.K."/>
            <person name="Cai H."/>
            <person name="Young N.D."/>
            <person name="Nejsum P."/>
            <person name="von Samson-Himmelstjerna G."/>
            <person name="Boag P.R."/>
            <person name="Tan P."/>
            <person name="Li Q."/>
            <person name="Min J."/>
            <person name="Yang Y."/>
            <person name="Wang X."/>
            <person name="Fang X."/>
            <person name="Hall R.S."/>
            <person name="Hofmann A."/>
            <person name="Sternberg P.W."/>
            <person name="Jex A.R."/>
            <person name="Gasser R.B."/>
        </authorList>
    </citation>
    <scope>NUCLEOTIDE SEQUENCE [LARGE SCALE GENOMIC DNA]</scope>
    <source>
        <strain evidence="3">PN_DK_2014</strain>
    </source>
</reference>
<name>A0A0B2W2C5_TOXCA</name>
<comment type="similarity">
    <text evidence="1">Belongs to the MET18/MMS19 family.</text>
</comment>
<comment type="subcellular location">
    <subcellularLocation>
        <location evidence="1">Cytoplasm</location>
        <location evidence="1">Cytoskeleton</location>
        <location evidence="1">Spindle</location>
    </subcellularLocation>
    <subcellularLocation>
        <location evidence="1">Nucleus</location>
    </subcellularLocation>
</comment>
<evidence type="ECO:0000256" key="1">
    <source>
        <dbReference type="RuleBase" id="RU367072"/>
    </source>
</evidence>
<keyword evidence="1" id="KW-0234">DNA repair</keyword>
<dbReference type="GO" id="GO:0005634">
    <property type="term" value="C:nucleus"/>
    <property type="evidence" value="ECO:0007669"/>
    <property type="project" value="UniProtKB-SubCell"/>
</dbReference>
<dbReference type="SUPFAM" id="SSF48371">
    <property type="entry name" value="ARM repeat"/>
    <property type="match status" value="2"/>
</dbReference>
<dbReference type="GO" id="GO:0005819">
    <property type="term" value="C:spindle"/>
    <property type="evidence" value="ECO:0007669"/>
    <property type="project" value="UniProtKB-SubCell"/>
</dbReference>
<dbReference type="InterPro" id="IPR016024">
    <property type="entry name" value="ARM-type_fold"/>
</dbReference>
<keyword evidence="1" id="KW-0963">Cytoplasm</keyword>
<dbReference type="PANTHER" id="PTHR12891:SF0">
    <property type="entry name" value="MMS19 NUCLEOTIDE EXCISION REPAIR PROTEIN HOMOLOG"/>
    <property type="match status" value="1"/>
</dbReference>
<dbReference type="GO" id="GO:0006281">
    <property type="term" value="P:DNA repair"/>
    <property type="evidence" value="ECO:0007669"/>
    <property type="project" value="UniProtKB-UniRule"/>
</dbReference>
<comment type="function">
    <text evidence="1">Key component of the cytosolic iron-sulfur protein assembly (CIA) complex, a multiprotein complex that mediates the incorporation of iron-sulfur cluster into apoproteins specifically involved in DNA metabolism and genomic integrity. In the CIA complex, MMS19 acts as an adapter between early-acting CIA components and a subset of cellular target iron-sulfur proteins.</text>
</comment>
<keyword evidence="4" id="KW-1185">Reference proteome</keyword>
<dbReference type="OMA" id="WRQRIFC"/>
<dbReference type="InterPro" id="IPR039920">
    <property type="entry name" value="MMS19"/>
</dbReference>
<protein>
    <recommendedName>
        <fullName evidence="1">MMS19 nucleotide excision repair protein</fullName>
    </recommendedName>
</protein>
<evidence type="ECO:0000259" key="2">
    <source>
        <dbReference type="Pfam" id="PF14500"/>
    </source>
</evidence>
<comment type="subunit">
    <text evidence="1">Component of the CIA complex.</text>
</comment>